<organism evidence="1">
    <name type="scientific">mine drainage metagenome</name>
    <dbReference type="NCBI Taxonomy" id="410659"/>
    <lineage>
        <taxon>unclassified sequences</taxon>
        <taxon>metagenomes</taxon>
        <taxon>ecological metagenomes</taxon>
    </lineage>
</organism>
<comment type="caution">
    <text evidence="1">The sequence shown here is derived from an EMBL/GenBank/DDBJ whole genome shotgun (WGS) entry which is preliminary data.</text>
</comment>
<dbReference type="EMBL" id="MLJW01004668">
    <property type="protein sequence ID" value="OIQ69540.1"/>
    <property type="molecule type" value="Genomic_DNA"/>
</dbReference>
<gene>
    <name evidence="1" type="ORF">GALL_488560</name>
</gene>
<accession>A0A1J5PPN2</accession>
<dbReference type="AlphaFoldDB" id="A0A1J5PPN2"/>
<evidence type="ECO:0000313" key="1">
    <source>
        <dbReference type="EMBL" id="OIQ69540.1"/>
    </source>
</evidence>
<name>A0A1J5PPN2_9ZZZZ</name>
<reference evidence="1" key="1">
    <citation type="submission" date="2016-10" db="EMBL/GenBank/DDBJ databases">
        <title>Sequence of Gallionella enrichment culture.</title>
        <authorList>
            <person name="Poehlein A."/>
            <person name="Muehling M."/>
            <person name="Daniel R."/>
        </authorList>
    </citation>
    <scope>NUCLEOTIDE SEQUENCE</scope>
</reference>
<protein>
    <submittedName>
        <fullName evidence="1">Uncharacterized protein</fullName>
    </submittedName>
</protein>
<sequence>MEQTVGQAPVHQALMRAVGVTQQGFGTGFTDHGLPTADDLVQCLIPGDGRELAAALGPDAAQRGFDPLW</sequence>
<proteinExistence type="predicted"/>